<evidence type="ECO:0000256" key="5">
    <source>
        <dbReference type="ARBA" id="ARBA00022989"/>
    </source>
</evidence>
<evidence type="ECO:0000313" key="12">
    <source>
        <dbReference type="Proteomes" id="UP001159363"/>
    </source>
</evidence>
<evidence type="ECO:0000256" key="1">
    <source>
        <dbReference type="ARBA" id="ARBA00004167"/>
    </source>
</evidence>
<dbReference type="SUPFAM" id="SSF49265">
    <property type="entry name" value="Fibronectin type III"/>
    <property type="match status" value="2"/>
</dbReference>
<evidence type="ECO:0000256" key="3">
    <source>
        <dbReference type="ARBA" id="ARBA00022729"/>
    </source>
</evidence>
<evidence type="ECO:0000313" key="11">
    <source>
        <dbReference type="EMBL" id="KAJ8879125.1"/>
    </source>
</evidence>
<feature type="domain" description="Fibronectin type-III" evidence="10">
    <location>
        <begin position="219"/>
        <end position="315"/>
    </location>
</feature>
<sequence>MKGCRTLVKSIITQDIMKGYTLKYRHDAGEWRKVNIDSEHKSYNLEDLKCGSTYHMTLAATNVVGTGKPSSVVTATTKGGGKFQNEWEQKARVNPSREDCFMVQQDVSTPPASLYTIQGHVTDALVAASLTMSTITTWASWSTYDLLPGTGNMADRGLAACGVQRQIMVINVPRPLAYQDYMRPDWSAQLWPVATVAHLEGQLSQLWQDLSRRISNISPKVPLQEEFLNMNSTSATLYLEVWPDGGCPIKYFEVKYRPQQQSEWVLVSGNAQKGELVIPDLFPATWYIVWVTAHNDAGSSEQEFLFATRTHTGAERKKLVGRDAPREQYPAADVLMAAPSLVERTKLPGQEIYMVKLTLGCDSPPLANKPPLSKCPSRSPNVHRSATRPGKTVSEHHDTVGGSTISRIESALHFRIEPRGRTQDRSSGGRIRRVRLRRGSVSGVGGLKQSIPPLPNWSQHRGRVEGCHGGCEATSSLPTSHVKGGNKLCHISLRTAESYAIQATYLINLHLCGQCRAGIANVKLI</sequence>
<evidence type="ECO:0000256" key="7">
    <source>
        <dbReference type="ARBA" id="ARBA00023157"/>
    </source>
</evidence>
<organism evidence="11 12">
    <name type="scientific">Dryococelus australis</name>
    <dbReference type="NCBI Taxonomy" id="614101"/>
    <lineage>
        <taxon>Eukaryota</taxon>
        <taxon>Metazoa</taxon>
        <taxon>Ecdysozoa</taxon>
        <taxon>Arthropoda</taxon>
        <taxon>Hexapoda</taxon>
        <taxon>Insecta</taxon>
        <taxon>Pterygota</taxon>
        <taxon>Neoptera</taxon>
        <taxon>Polyneoptera</taxon>
        <taxon>Phasmatodea</taxon>
        <taxon>Verophasmatodea</taxon>
        <taxon>Anareolatae</taxon>
        <taxon>Phasmatidae</taxon>
        <taxon>Eurycanthinae</taxon>
        <taxon>Dryococelus</taxon>
    </lineage>
</organism>
<dbReference type="Pfam" id="PF25059">
    <property type="entry name" value="FN3_DSCAM-DSCAML_C"/>
    <property type="match status" value="1"/>
</dbReference>
<keyword evidence="8" id="KW-0393">Immunoglobulin domain</keyword>
<comment type="subcellular location">
    <subcellularLocation>
        <location evidence="1">Membrane</location>
        <topology evidence="1">Single-pass membrane protein</topology>
    </subcellularLocation>
</comment>
<evidence type="ECO:0000256" key="9">
    <source>
        <dbReference type="SAM" id="MobiDB-lite"/>
    </source>
</evidence>
<keyword evidence="2" id="KW-0812">Transmembrane</keyword>
<keyword evidence="7" id="KW-1015">Disulfide bond</keyword>
<dbReference type="InterPro" id="IPR036116">
    <property type="entry name" value="FN3_sf"/>
</dbReference>
<keyword evidence="6" id="KW-0472">Membrane</keyword>
<dbReference type="Proteomes" id="UP001159363">
    <property type="component" value="Chromosome 6"/>
</dbReference>
<dbReference type="Pfam" id="PF00041">
    <property type="entry name" value="fn3"/>
    <property type="match status" value="1"/>
</dbReference>
<accession>A0ABQ9H4B6</accession>
<dbReference type="InterPro" id="IPR013783">
    <property type="entry name" value="Ig-like_fold"/>
</dbReference>
<comment type="caution">
    <text evidence="11">The sequence shown here is derived from an EMBL/GenBank/DDBJ whole genome shotgun (WGS) entry which is preliminary data.</text>
</comment>
<proteinExistence type="predicted"/>
<evidence type="ECO:0000256" key="8">
    <source>
        <dbReference type="ARBA" id="ARBA00023319"/>
    </source>
</evidence>
<keyword evidence="12" id="KW-1185">Reference proteome</keyword>
<keyword evidence="4" id="KW-0130">Cell adhesion</keyword>
<feature type="region of interest" description="Disordered" evidence="9">
    <location>
        <begin position="371"/>
        <end position="399"/>
    </location>
</feature>
<evidence type="ECO:0000256" key="6">
    <source>
        <dbReference type="ARBA" id="ARBA00023136"/>
    </source>
</evidence>
<dbReference type="SMART" id="SM00060">
    <property type="entry name" value="FN3"/>
    <property type="match status" value="2"/>
</dbReference>
<dbReference type="Gene3D" id="2.60.40.10">
    <property type="entry name" value="Immunoglobulins"/>
    <property type="match status" value="2"/>
</dbReference>
<name>A0ABQ9H4B6_9NEOP</name>
<keyword evidence="3" id="KW-0732">Signal</keyword>
<dbReference type="PROSITE" id="PS50853">
    <property type="entry name" value="FN3"/>
    <property type="match status" value="2"/>
</dbReference>
<evidence type="ECO:0000256" key="2">
    <source>
        <dbReference type="ARBA" id="ARBA00022692"/>
    </source>
</evidence>
<reference evidence="11 12" key="1">
    <citation type="submission" date="2023-02" db="EMBL/GenBank/DDBJ databases">
        <title>LHISI_Scaffold_Assembly.</title>
        <authorList>
            <person name="Stuart O.P."/>
            <person name="Cleave R."/>
            <person name="Magrath M.J.L."/>
            <person name="Mikheyev A.S."/>
        </authorList>
    </citation>
    <scope>NUCLEOTIDE SEQUENCE [LARGE SCALE GENOMIC DNA]</scope>
    <source>
        <strain evidence="11">Daus_M_001</strain>
        <tissue evidence="11">Leg muscle</tissue>
    </source>
</reference>
<protein>
    <recommendedName>
        <fullName evidence="10">Fibronectin type-III domain-containing protein</fullName>
    </recommendedName>
</protein>
<evidence type="ECO:0000259" key="10">
    <source>
        <dbReference type="PROSITE" id="PS50853"/>
    </source>
</evidence>
<dbReference type="InterPro" id="IPR056754">
    <property type="entry name" value="DSCAM/DSCAML_C"/>
</dbReference>
<feature type="domain" description="Fibronectin type-III" evidence="10">
    <location>
        <begin position="1"/>
        <end position="80"/>
    </location>
</feature>
<gene>
    <name evidence="11" type="ORF">PR048_019731</name>
</gene>
<dbReference type="InterPro" id="IPR003961">
    <property type="entry name" value="FN3_dom"/>
</dbReference>
<dbReference type="CDD" id="cd00063">
    <property type="entry name" value="FN3"/>
    <property type="match status" value="2"/>
</dbReference>
<dbReference type="EMBL" id="JARBHB010000007">
    <property type="protein sequence ID" value="KAJ8879125.1"/>
    <property type="molecule type" value="Genomic_DNA"/>
</dbReference>
<keyword evidence="5" id="KW-1133">Transmembrane helix</keyword>
<evidence type="ECO:0000256" key="4">
    <source>
        <dbReference type="ARBA" id="ARBA00022889"/>
    </source>
</evidence>